<evidence type="ECO:0000313" key="5">
    <source>
        <dbReference type="EMBL" id="OMP88775.1"/>
    </source>
</evidence>
<proteinExistence type="predicted"/>
<evidence type="ECO:0000256" key="2">
    <source>
        <dbReference type="ARBA" id="ARBA00022553"/>
    </source>
</evidence>
<evidence type="ECO:0000256" key="3">
    <source>
        <dbReference type="SAM" id="MobiDB-lite"/>
    </source>
</evidence>
<dbReference type="Gene3D" id="3.40.50.12780">
    <property type="entry name" value="N-terminal domain of ligase-like"/>
    <property type="match status" value="1"/>
</dbReference>
<gene>
    <name evidence="5" type="ORF">BK809_0005496</name>
</gene>
<sequence>MLTLLETLQKQARDEPDRTYASYALSTDVSEGFRDVTVGDLVRAIDAFAWWLHAGWGRSEDFGTVAYIGPSDLRYAIFFYAAIKCGYKTLFVSPLNSFEASKSILEATKCQRIFYAPPMGQVAKTLQSAAESRKTEIIQIASLDECLAAESNPYPYEKTFEEAKWDPIVVLHTSGTTGLPKPITMNFGFFSTTAEPVPAVPGYKDGSFKWFERRTFFGPFPPFHLGGIYSMMTIPVYFDATIIIPPAAPGAISGKALVGIMHRKKIEAMFCSPLSIEQAMHEPGGREKLREMHFIAFAGAPLPSWVGDDLSKHTIIMTFFGSTETGAMPTIPPHPDDWAYIKFNPCVGAVLEPMPTTFPFPSSSSSSTSISSSTTSSTNPPPPPPTTPHELVFPPTTDQAILRHRGNAWLSLPPETTANSEWRSRDLFVPHPDPDKAREGFWRFHGRVDDVVELASGARFFPAPWEAVVRGHARVAHCMVVGAGRGRAGVLVEPKEGWVEEGEGEVDGTVAAVNGGGGGVGEEGRRKREEEEERFMDEVWPAIERANEGVAEYARVAREMVRVVRPGSLFRAPKGTVIRRASGDGHREIIEEMYRG</sequence>
<dbReference type="PANTHER" id="PTHR43439">
    <property type="entry name" value="PHENYLACETATE-COENZYME A LIGASE"/>
    <property type="match status" value="1"/>
</dbReference>
<keyword evidence="2" id="KW-0597">Phosphoprotein</keyword>
<name>A0A1S8BMW9_9PEZI</name>
<dbReference type="Pfam" id="PF00501">
    <property type="entry name" value="AMP-binding"/>
    <property type="match status" value="1"/>
</dbReference>
<keyword evidence="1" id="KW-0596">Phosphopantetheine</keyword>
<feature type="region of interest" description="Disordered" evidence="3">
    <location>
        <begin position="361"/>
        <end position="393"/>
    </location>
</feature>
<dbReference type="EMBL" id="MSZU01000074">
    <property type="protein sequence ID" value="OMP88775.1"/>
    <property type="molecule type" value="Genomic_DNA"/>
</dbReference>
<protein>
    <recommendedName>
        <fullName evidence="4">AMP-dependent synthetase/ligase domain-containing protein</fullName>
    </recommendedName>
</protein>
<dbReference type="InterPro" id="IPR051414">
    <property type="entry name" value="Adenylate-forming_Reductase"/>
</dbReference>
<dbReference type="STRING" id="420778.A0A1S8BMW9"/>
<feature type="compositionally biased region" description="Low complexity" evidence="3">
    <location>
        <begin position="361"/>
        <end position="378"/>
    </location>
</feature>
<dbReference type="SUPFAM" id="SSF56801">
    <property type="entry name" value="Acetyl-CoA synthetase-like"/>
    <property type="match status" value="1"/>
</dbReference>
<reference evidence="5 6" key="1">
    <citation type="submission" date="2017-01" db="EMBL/GenBank/DDBJ databases">
        <title>Draft genome sequence of Diplodia seriata F98.1, a fungal species involved in grapevine trunk diseases.</title>
        <authorList>
            <person name="Robert-Siegwald G."/>
            <person name="Vallet J."/>
            <person name="Abou-Mansour E."/>
            <person name="Xu J."/>
            <person name="Rey P."/>
            <person name="Bertsch C."/>
            <person name="Rego C."/>
            <person name="Larignon P."/>
            <person name="Fontaine F."/>
            <person name="Lebrun M.-H."/>
        </authorList>
    </citation>
    <scope>NUCLEOTIDE SEQUENCE [LARGE SCALE GENOMIC DNA]</scope>
    <source>
        <strain evidence="5 6">F98.1</strain>
    </source>
</reference>
<evidence type="ECO:0000313" key="6">
    <source>
        <dbReference type="Proteomes" id="UP000190776"/>
    </source>
</evidence>
<dbReference type="InterPro" id="IPR042099">
    <property type="entry name" value="ANL_N_sf"/>
</dbReference>
<evidence type="ECO:0000259" key="4">
    <source>
        <dbReference type="Pfam" id="PF00501"/>
    </source>
</evidence>
<dbReference type="InterPro" id="IPR000873">
    <property type="entry name" value="AMP-dep_synth/lig_dom"/>
</dbReference>
<dbReference type="OrthoDB" id="429813at2759"/>
<dbReference type="Proteomes" id="UP000190776">
    <property type="component" value="Unassembled WGS sequence"/>
</dbReference>
<dbReference type="AlphaFoldDB" id="A0A1S8BMW9"/>
<feature type="domain" description="AMP-dependent synthetase/ligase" evidence="4">
    <location>
        <begin position="8"/>
        <end position="340"/>
    </location>
</feature>
<dbReference type="PANTHER" id="PTHR43439:SF2">
    <property type="entry name" value="ENZYME, PUTATIVE (JCVI)-RELATED"/>
    <property type="match status" value="1"/>
</dbReference>
<comment type="caution">
    <text evidence="5">The sequence shown here is derived from an EMBL/GenBank/DDBJ whole genome shotgun (WGS) entry which is preliminary data.</text>
</comment>
<evidence type="ECO:0000256" key="1">
    <source>
        <dbReference type="ARBA" id="ARBA00022450"/>
    </source>
</evidence>
<dbReference type="Pfam" id="PF23562">
    <property type="entry name" value="AMP-binding_C_3"/>
    <property type="match status" value="2"/>
</dbReference>
<accession>A0A1S8BMW9</accession>
<dbReference type="PROSITE" id="PS00455">
    <property type="entry name" value="AMP_BINDING"/>
    <property type="match status" value="1"/>
</dbReference>
<organism evidence="5 6">
    <name type="scientific">Diplodia seriata</name>
    <dbReference type="NCBI Taxonomy" id="420778"/>
    <lineage>
        <taxon>Eukaryota</taxon>
        <taxon>Fungi</taxon>
        <taxon>Dikarya</taxon>
        <taxon>Ascomycota</taxon>
        <taxon>Pezizomycotina</taxon>
        <taxon>Dothideomycetes</taxon>
        <taxon>Dothideomycetes incertae sedis</taxon>
        <taxon>Botryosphaeriales</taxon>
        <taxon>Botryosphaeriaceae</taxon>
        <taxon>Diplodia</taxon>
    </lineage>
</organism>
<dbReference type="InterPro" id="IPR020845">
    <property type="entry name" value="AMP-binding_CS"/>
</dbReference>